<gene>
    <name evidence="2" type="ORF">CMN54_11300</name>
</gene>
<protein>
    <recommendedName>
        <fullName evidence="4">Outer membrane protein beta-barrel domain-containing protein</fullName>
    </recommendedName>
</protein>
<proteinExistence type="predicted"/>
<dbReference type="EMBL" id="NZEX01000127">
    <property type="protein sequence ID" value="MAH64007.1"/>
    <property type="molecule type" value="Genomic_DNA"/>
</dbReference>
<dbReference type="Proteomes" id="UP000226525">
    <property type="component" value="Unassembled WGS sequence"/>
</dbReference>
<feature type="chain" id="PRO_5014602437" description="Outer membrane protein beta-barrel domain-containing protein" evidence="1">
    <location>
        <begin position="23"/>
        <end position="183"/>
    </location>
</feature>
<evidence type="ECO:0008006" key="4">
    <source>
        <dbReference type="Google" id="ProtNLM"/>
    </source>
</evidence>
<organism evidence="2 3">
    <name type="scientific">SAR324 cluster bacterium</name>
    <dbReference type="NCBI Taxonomy" id="2024889"/>
    <lineage>
        <taxon>Bacteria</taxon>
        <taxon>Deltaproteobacteria</taxon>
        <taxon>SAR324 cluster</taxon>
    </lineage>
</organism>
<sequence>MFKKFFVLGATALTIIVTNTLAADVSRVRLMVPVQASDAASYDTSTKPDSVSASGFSLQYVHSSGVGIGYTSSTLKKEFTSSEEEWPDATFVDLSYTFGGEMTGQIVIGMLTGHGSITSGSSTYPLTEKSGSAFGITGGYDFGGFEALLGYRSETVKIEIEQQPGITHDGSRTLINAGLGFTF</sequence>
<name>A0A2D6YLC9_9DELT</name>
<evidence type="ECO:0000313" key="2">
    <source>
        <dbReference type="EMBL" id="MAH64007.1"/>
    </source>
</evidence>
<comment type="caution">
    <text evidence="2">The sequence shown here is derived from an EMBL/GenBank/DDBJ whole genome shotgun (WGS) entry which is preliminary data.</text>
</comment>
<reference evidence="3" key="1">
    <citation type="submission" date="2017-09" db="EMBL/GenBank/DDBJ databases">
        <title>The Reconstruction of 2,631 Draft Metagenome-Assembled Genomes from the Global Oceans.</title>
        <authorList>
            <person name="Tully B.J."/>
            <person name="Graham E.D."/>
            <person name="Heidelberg J.F."/>
        </authorList>
    </citation>
    <scope>NUCLEOTIDE SEQUENCE [LARGE SCALE GENOMIC DNA]</scope>
</reference>
<accession>A0A2D6YLC9</accession>
<evidence type="ECO:0000256" key="1">
    <source>
        <dbReference type="SAM" id="SignalP"/>
    </source>
</evidence>
<feature type="signal peptide" evidence="1">
    <location>
        <begin position="1"/>
        <end position="22"/>
    </location>
</feature>
<dbReference type="AlphaFoldDB" id="A0A2D6YLC9"/>
<evidence type="ECO:0000313" key="3">
    <source>
        <dbReference type="Proteomes" id="UP000226525"/>
    </source>
</evidence>
<keyword evidence="1" id="KW-0732">Signal</keyword>